<proteinExistence type="inferred from homology"/>
<evidence type="ECO:0000313" key="3">
    <source>
        <dbReference type="EMBL" id="TBT88686.1"/>
    </source>
</evidence>
<dbReference type="SUPFAM" id="SSF53067">
    <property type="entry name" value="Actin-like ATPase domain"/>
    <property type="match status" value="1"/>
</dbReference>
<dbReference type="EMBL" id="SDMQ01000001">
    <property type="protein sequence ID" value="TBT88686.1"/>
    <property type="molecule type" value="Genomic_DNA"/>
</dbReference>
<evidence type="ECO:0000256" key="2">
    <source>
        <dbReference type="SAM" id="MobiDB-lite"/>
    </source>
</evidence>
<protein>
    <submittedName>
        <fullName evidence="3">ROK family protein</fullName>
    </submittedName>
</protein>
<feature type="compositionally biased region" description="Basic and acidic residues" evidence="2">
    <location>
        <begin position="257"/>
        <end position="279"/>
    </location>
</feature>
<feature type="region of interest" description="Disordered" evidence="2">
    <location>
        <begin position="257"/>
        <end position="287"/>
    </location>
</feature>
<dbReference type="Gene3D" id="3.30.420.40">
    <property type="match status" value="2"/>
</dbReference>
<dbReference type="OrthoDB" id="849313at2"/>
<dbReference type="PANTHER" id="PTHR18964">
    <property type="entry name" value="ROK (REPRESSOR, ORF, KINASE) FAMILY"/>
    <property type="match status" value="1"/>
</dbReference>
<dbReference type="NCBIfam" id="NF045942">
    <property type="entry name" value="PolPhglucPhase"/>
    <property type="match status" value="1"/>
</dbReference>
<comment type="caution">
    <text evidence="3">The sequence shown here is derived from an EMBL/GenBank/DDBJ whole genome shotgun (WGS) entry which is preliminary data.</text>
</comment>
<evidence type="ECO:0000256" key="1">
    <source>
        <dbReference type="ARBA" id="ARBA00006479"/>
    </source>
</evidence>
<dbReference type="CDD" id="cd24058">
    <property type="entry name" value="ASKHA_NBD_ROK_PPGK"/>
    <property type="match status" value="1"/>
</dbReference>
<dbReference type="AlphaFoldDB" id="A0A4Q9KJ87"/>
<comment type="similarity">
    <text evidence="1">Belongs to the ROK (NagC/XylR) family.</text>
</comment>
<reference evidence="3 4" key="1">
    <citation type="submission" date="2019-01" db="EMBL/GenBank/DDBJ databases">
        <title>Lactibacter flavus gen. nov., sp. nov., a novel bacterium of the family Propionibacteriaceae isolated from raw milk and dairy products.</title>
        <authorList>
            <person name="Huptas C."/>
            <person name="Wenning M."/>
            <person name="Breitenwieser F."/>
            <person name="Doll E."/>
            <person name="Von Neubeck M."/>
            <person name="Busse H.-J."/>
            <person name="Scherer S."/>
        </authorList>
    </citation>
    <scope>NUCLEOTIDE SEQUENCE [LARGE SCALE GENOMIC DNA]</scope>
    <source>
        <strain evidence="3 4">KCTC 33808</strain>
    </source>
</reference>
<gene>
    <name evidence="3" type="ORF">ET989_01740</name>
</gene>
<dbReference type="Pfam" id="PF00480">
    <property type="entry name" value="ROK"/>
    <property type="match status" value="1"/>
</dbReference>
<dbReference type="Proteomes" id="UP000292373">
    <property type="component" value="Unassembled WGS sequence"/>
</dbReference>
<dbReference type="PANTHER" id="PTHR18964:SF146">
    <property type="entry name" value="POLYPHOSPHATE GLUCOKINASE"/>
    <property type="match status" value="1"/>
</dbReference>
<evidence type="ECO:0000313" key="4">
    <source>
        <dbReference type="Proteomes" id="UP000292373"/>
    </source>
</evidence>
<name>A0A4Q9KJ87_9ACTN</name>
<keyword evidence="4" id="KW-1185">Reference proteome</keyword>
<organism evidence="3 4">
    <name type="scientific">Propioniciclava sinopodophylli</name>
    <dbReference type="NCBI Taxonomy" id="1837344"/>
    <lineage>
        <taxon>Bacteria</taxon>
        <taxon>Bacillati</taxon>
        <taxon>Actinomycetota</taxon>
        <taxon>Actinomycetes</taxon>
        <taxon>Propionibacteriales</taxon>
        <taxon>Propionibacteriaceae</taxon>
        <taxon>Propioniciclava</taxon>
    </lineage>
</organism>
<dbReference type="InterPro" id="IPR043129">
    <property type="entry name" value="ATPase_NBD"/>
</dbReference>
<accession>A0A4Q9KJ87</accession>
<sequence>MNTRYALGIDIGGSGIKGAIVDLKKGEFAVDRLRIPTPRPATPEAVAAIVKQIADHFSAELGDAPIGITVPAVVTHGITRSAANIDPSWVDAPAERIFEEALGRPITLVNDADAAGIAEVRWGAAKDHPGLVIVTTLGTGIGTAVIHKGVLIPNQELGHIEMNGADAEPQAAASVKDREELSYETWATERLQPYYERLEFLTWPDLIVVGGGVSKNAQKFLPLLKLKTPIVPAHLRNAAGIVGAAWLAVDRLANPDELKDLTPEDMKRMAPEKIKSEAKKAKKDKKK</sequence>
<dbReference type="InterPro" id="IPR000600">
    <property type="entry name" value="ROK"/>
</dbReference>
<dbReference type="RefSeq" id="WP_131166814.1">
    <property type="nucleotide sequence ID" value="NZ_SDMQ01000001.1"/>
</dbReference>